<dbReference type="EMBL" id="RXFT01000004">
    <property type="protein sequence ID" value="RUR67768.1"/>
    <property type="molecule type" value="Genomic_DNA"/>
</dbReference>
<evidence type="ECO:0008006" key="4">
    <source>
        <dbReference type="Google" id="ProtNLM"/>
    </source>
</evidence>
<accession>A0A3S0XE71</accession>
<gene>
    <name evidence="2" type="ORF">EJP67_11950</name>
</gene>
<organism evidence="2 3">
    <name type="scientific">Variovorax guangxiensis</name>
    <dbReference type="NCBI Taxonomy" id="1775474"/>
    <lineage>
        <taxon>Bacteria</taxon>
        <taxon>Pseudomonadati</taxon>
        <taxon>Pseudomonadota</taxon>
        <taxon>Betaproteobacteria</taxon>
        <taxon>Burkholderiales</taxon>
        <taxon>Comamonadaceae</taxon>
        <taxon>Variovorax</taxon>
    </lineage>
</organism>
<keyword evidence="1" id="KW-0732">Signal</keyword>
<dbReference type="OrthoDB" id="8750305at2"/>
<evidence type="ECO:0000313" key="2">
    <source>
        <dbReference type="EMBL" id="RUR67768.1"/>
    </source>
</evidence>
<protein>
    <recommendedName>
        <fullName evidence="4">EF-hand domain-containing protein</fullName>
    </recommendedName>
</protein>
<dbReference type="InterPro" id="IPR058148">
    <property type="entry name" value="M949_RS01915-like_dom"/>
</dbReference>
<feature type="chain" id="PRO_5018680602" description="EF-hand domain-containing protein" evidence="1">
    <location>
        <begin position="21"/>
        <end position="234"/>
    </location>
</feature>
<dbReference type="Proteomes" id="UP000281118">
    <property type="component" value="Unassembled WGS sequence"/>
</dbReference>
<dbReference type="NCBIfam" id="NF046077">
    <property type="entry name" value="LPS_M949_RS01915"/>
    <property type="match status" value="1"/>
</dbReference>
<evidence type="ECO:0000313" key="3">
    <source>
        <dbReference type="Proteomes" id="UP000281118"/>
    </source>
</evidence>
<comment type="caution">
    <text evidence="2">The sequence shown here is derived from an EMBL/GenBank/DDBJ whole genome shotgun (WGS) entry which is preliminary data.</text>
</comment>
<sequence length="234" mass="25594">MRRTLLAVALLASLATGSHAQTPPGKNGTECASGAPYLNAEALKKAGFELPVFKRYCYSDKAGSHVLLLGEKQDLPFPEEKLSSAIQAALYKVGADGGGLTPEWSIRDFPVKDEAGVNFRSKLIELTDIDGDGLVDPILVYRFFEPDGADRIVNDDFVGRIKIVTFHQGRKATIHAITGNLDSDRRTTANASYFALLKPVRQHLVKKMAAMYSAGQFGFDNSYGFVPRKDVARR</sequence>
<dbReference type="AlphaFoldDB" id="A0A3S0XE71"/>
<feature type="signal peptide" evidence="1">
    <location>
        <begin position="1"/>
        <end position="20"/>
    </location>
</feature>
<dbReference type="RefSeq" id="WP_126021923.1">
    <property type="nucleotide sequence ID" value="NZ_RXFT01000004.1"/>
</dbReference>
<evidence type="ECO:0000256" key="1">
    <source>
        <dbReference type="SAM" id="SignalP"/>
    </source>
</evidence>
<name>A0A3S0XE71_9BURK</name>
<proteinExistence type="predicted"/>
<reference evidence="2 3" key="1">
    <citation type="submission" date="2018-12" db="EMBL/GenBank/DDBJ databases">
        <title>The genome sequences of Variovorax guangxiensis DSM 27352.</title>
        <authorList>
            <person name="Gao J."/>
            <person name="Sun J."/>
        </authorList>
    </citation>
    <scope>NUCLEOTIDE SEQUENCE [LARGE SCALE GENOMIC DNA]</scope>
    <source>
        <strain evidence="2 3">DSM 27352</strain>
    </source>
</reference>